<comment type="caution">
    <text evidence="18">The sequence shown here is derived from an EMBL/GenBank/DDBJ whole genome shotgun (WGS) entry which is preliminary data.</text>
</comment>
<evidence type="ECO:0000256" key="14">
    <source>
        <dbReference type="RuleBase" id="RU003738"/>
    </source>
</evidence>
<reference evidence="19 20" key="1">
    <citation type="submission" date="2017-08" db="EMBL/GenBank/DDBJ databases">
        <title>Pusillimonas indicus sp. nov., a member of the family Alcaligenaceae isolated from surface seawater.</title>
        <authorList>
            <person name="Li J."/>
        </authorList>
    </citation>
    <scope>NUCLEOTIDE SEQUENCE [LARGE SCALE GENOMIC DNA]</scope>
    <source>
        <strain evidence="17 20">17-4A</strain>
        <strain evidence="18 19">L52-1-41</strain>
    </source>
</reference>
<comment type="similarity">
    <text evidence="9 12">Belongs to the Orn/Lys/Arg decarboxylase class-II family. LysA subfamily.</text>
</comment>
<evidence type="ECO:0000259" key="16">
    <source>
        <dbReference type="Pfam" id="PF02784"/>
    </source>
</evidence>
<dbReference type="Pfam" id="PF00278">
    <property type="entry name" value="Orn_DAP_Arg_deC"/>
    <property type="match status" value="1"/>
</dbReference>
<sequence length="421" mass="45473">MTVSPHFNFKQGVLHAEGVPLTLLADEFGTPLYVYSRQALNDAWQSYADAAAGRNVLVCFGMKANSNLAVLNEFRKLGAGFDIVSGGELARVMAVGADPAKIVFSGVGKQAWEMRAALDAGVKCFNVESEPELERLAQVAAEMGKVAPVSLRVNPDVDAQTHPYISTGLKENKFGIAIQDAPAVYARASAMPSLKVVGLDCHIGSQITQVSPYLDALDKLLVLVRTLQSQGIAIEHLDLGGGIGIRYTDETLLSPSALLNQVYARLHQEQLSDLQIVLEPGRSLVGNAGVLLTRVEYLKHTEARNFAIVDAAMNDLLRPTLYDAWHDVEPVQQPAESAQAQTYDVVGPICESGDWLAKARTLALKQGDLLAIMSAGAYAFTMASQYNTRPRPAEVMVDGTAFHVVRPREALADLFASERTL</sequence>
<dbReference type="GO" id="GO:0008836">
    <property type="term" value="F:diaminopimelate decarboxylase activity"/>
    <property type="evidence" value="ECO:0007669"/>
    <property type="project" value="UniProtKB-UniRule"/>
</dbReference>
<evidence type="ECO:0000313" key="19">
    <source>
        <dbReference type="Proteomes" id="UP000266206"/>
    </source>
</evidence>
<organism evidence="18 19">
    <name type="scientific">Neopusillimonas maritima</name>
    <dbReference type="NCBI Taxonomy" id="2026239"/>
    <lineage>
        <taxon>Bacteria</taxon>
        <taxon>Pseudomonadati</taxon>
        <taxon>Pseudomonadota</taxon>
        <taxon>Betaproteobacteria</taxon>
        <taxon>Burkholderiales</taxon>
        <taxon>Alcaligenaceae</taxon>
        <taxon>Neopusillimonas</taxon>
    </lineage>
</organism>
<dbReference type="Gene3D" id="3.20.20.10">
    <property type="entry name" value="Alanine racemase"/>
    <property type="match status" value="1"/>
</dbReference>
<evidence type="ECO:0000256" key="2">
    <source>
        <dbReference type="ARBA" id="ARBA00022605"/>
    </source>
</evidence>
<protein>
    <recommendedName>
        <fullName evidence="11 12">Diaminopimelate decarboxylase</fullName>
        <shortName evidence="12">DAP decarboxylase</shortName>
        <shortName evidence="12">DAPDC</shortName>
        <ecNumber evidence="10 12">4.1.1.20</ecNumber>
    </recommendedName>
</protein>
<dbReference type="PANTHER" id="PTHR43727:SF2">
    <property type="entry name" value="GROUP IV DECARBOXYLASE"/>
    <property type="match status" value="1"/>
</dbReference>
<dbReference type="GO" id="GO:0030170">
    <property type="term" value="F:pyridoxal phosphate binding"/>
    <property type="evidence" value="ECO:0007669"/>
    <property type="project" value="UniProtKB-UniRule"/>
</dbReference>
<evidence type="ECO:0000313" key="18">
    <source>
        <dbReference type="EMBL" id="RIY41458.1"/>
    </source>
</evidence>
<evidence type="ECO:0000256" key="12">
    <source>
        <dbReference type="HAMAP-Rule" id="MF_02120"/>
    </source>
</evidence>
<evidence type="ECO:0000259" key="15">
    <source>
        <dbReference type="Pfam" id="PF00278"/>
    </source>
</evidence>
<feature type="binding site" evidence="12">
    <location>
        <position position="282"/>
    </location>
    <ligand>
        <name>substrate</name>
    </ligand>
</feature>
<keyword evidence="20" id="KW-1185">Reference proteome</keyword>
<keyword evidence="3 12" id="KW-0210">Decarboxylase</keyword>
<comment type="catalytic activity">
    <reaction evidence="7 12 14">
        <text>meso-2,6-diaminopimelate + H(+) = L-lysine + CO2</text>
        <dbReference type="Rhea" id="RHEA:15101"/>
        <dbReference type="ChEBI" id="CHEBI:15378"/>
        <dbReference type="ChEBI" id="CHEBI:16526"/>
        <dbReference type="ChEBI" id="CHEBI:32551"/>
        <dbReference type="ChEBI" id="CHEBI:57791"/>
        <dbReference type="EC" id="4.1.1.20"/>
    </reaction>
</comment>
<dbReference type="Proteomes" id="UP000266483">
    <property type="component" value="Unassembled WGS sequence"/>
</dbReference>
<evidence type="ECO:0000256" key="13">
    <source>
        <dbReference type="PIRSR" id="PIRSR600183-50"/>
    </source>
</evidence>
<feature type="binding site" evidence="12">
    <location>
        <position position="351"/>
    </location>
    <ligand>
        <name>substrate</name>
    </ligand>
</feature>
<dbReference type="GO" id="GO:0009089">
    <property type="term" value="P:lysine biosynthetic process via diaminopimelate"/>
    <property type="evidence" value="ECO:0007669"/>
    <property type="project" value="UniProtKB-UniRule"/>
</dbReference>
<evidence type="ECO:0000256" key="7">
    <source>
        <dbReference type="ARBA" id="ARBA00050464"/>
    </source>
</evidence>
<dbReference type="NCBIfam" id="TIGR01048">
    <property type="entry name" value="lysA"/>
    <property type="match status" value="1"/>
</dbReference>
<feature type="binding site" evidence="12">
    <location>
        <begin position="279"/>
        <end position="282"/>
    </location>
    <ligand>
        <name>pyridoxal 5'-phosphate</name>
        <dbReference type="ChEBI" id="CHEBI:597326"/>
    </ligand>
</feature>
<dbReference type="InterPro" id="IPR029066">
    <property type="entry name" value="PLP-binding_barrel"/>
</dbReference>
<keyword evidence="5 12" id="KW-0457">Lysine biosynthesis</keyword>
<comment type="pathway">
    <text evidence="8 12 14">Amino-acid biosynthesis; L-lysine biosynthesis via DAP pathway; L-lysine from DL-2,6-diaminopimelate: step 1/1.</text>
</comment>
<comment type="cofactor">
    <cofactor evidence="1 12 13 14">
        <name>pyridoxal 5'-phosphate</name>
        <dbReference type="ChEBI" id="CHEBI:597326"/>
    </cofactor>
</comment>
<evidence type="ECO:0000256" key="3">
    <source>
        <dbReference type="ARBA" id="ARBA00022793"/>
    </source>
</evidence>
<feature type="domain" description="Orn/DAP/Arg decarboxylase 2 C-terminal" evidence="15">
    <location>
        <begin position="33"/>
        <end position="376"/>
    </location>
</feature>
<dbReference type="PRINTS" id="PR01179">
    <property type="entry name" value="ODADCRBXLASE"/>
</dbReference>
<dbReference type="Gene3D" id="2.40.37.10">
    <property type="entry name" value="Lyase, Ornithine Decarboxylase, Chain A, domain 1"/>
    <property type="match status" value="1"/>
</dbReference>
<feature type="binding site" evidence="12">
    <location>
        <position position="318"/>
    </location>
    <ligand>
        <name>substrate</name>
    </ligand>
</feature>
<dbReference type="PROSITE" id="PS00879">
    <property type="entry name" value="ODR_DC_2_2"/>
    <property type="match status" value="1"/>
</dbReference>
<accession>A0A3A1YW85</accession>
<evidence type="ECO:0000256" key="8">
    <source>
        <dbReference type="ARBA" id="ARBA00060643"/>
    </source>
</evidence>
<keyword evidence="2 12" id="KW-0028">Amino-acid biosynthesis</keyword>
<dbReference type="SUPFAM" id="SSF50621">
    <property type="entry name" value="Alanine racemase C-terminal domain-like"/>
    <property type="match status" value="1"/>
</dbReference>
<dbReference type="SUPFAM" id="SSF51419">
    <property type="entry name" value="PLP-binding barrel"/>
    <property type="match status" value="1"/>
</dbReference>
<evidence type="ECO:0000313" key="17">
    <source>
        <dbReference type="EMBL" id="RII83548.1"/>
    </source>
</evidence>
<dbReference type="EMBL" id="NQOU01000002">
    <property type="protein sequence ID" value="RII83548.1"/>
    <property type="molecule type" value="Genomic_DNA"/>
</dbReference>
<feature type="active site" description="Proton donor" evidence="13">
    <location>
        <position position="350"/>
    </location>
</feature>
<dbReference type="InterPro" id="IPR022643">
    <property type="entry name" value="De-COase2_C"/>
</dbReference>
<dbReference type="InterPro" id="IPR022657">
    <property type="entry name" value="De-COase2_CS"/>
</dbReference>
<feature type="modified residue" description="N6-(pyridoxal phosphate)lysine" evidence="12 13">
    <location>
        <position position="63"/>
    </location>
</feature>
<evidence type="ECO:0000256" key="11">
    <source>
        <dbReference type="ARBA" id="ARBA00074972"/>
    </source>
</evidence>
<evidence type="ECO:0000256" key="5">
    <source>
        <dbReference type="ARBA" id="ARBA00023154"/>
    </source>
</evidence>
<dbReference type="PRINTS" id="PR01181">
    <property type="entry name" value="DAPDCRBXLASE"/>
</dbReference>
<dbReference type="InterPro" id="IPR002986">
    <property type="entry name" value="DAP_deCOOHase_LysA"/>
</dbReference>
<dbReference type="Proteomes" id="UP000266206">
    <property type="component" value="Unassembled WGS sequence"/>
</dbReference>
<dbReference type="EMBL" id="NQYH01000003">
    <property type="protein sequence ID" value="RIY41458.1"/>
    <property type="molecule type" value="Genomic_DNA"/>
</dbReference>
<evidence type="ECO:0000256" key="1">
    <source>
        <dbReference type="ARBA" id="ARBA00001933"/>
    </source>
</evidence>
<proteinExistence type="inferred from homology"/>
<comment type="function">
    <text evidence="12">Specifically catalyzes the decarboxylation of meso-diaminopimelate (meso-DAP) to L-lysine.</text>
</comment>
<dbReference type="CDD" id="cd06828">
    <property type="entry name" value="PLPDE_III_DapDC"/>
    <property type="match status" value="1"/>
</dbReference>
<feature type="domain" description="Orn/DAP/Arg decarboxylase 2 N-terminal" evidence="16">
    <location>
        <begin position="40"/>
        <end position="285"/>
    </location>
</feature>
<evidence type="ECO:0000256" key="6">
    <source>
        <dbReference type="ARBA" id="ARBA00023239"/>
    </source>
</evidence>
<evidence type="ECO:0000256" key="10">
    <source>
        <dbReference type="ARBA" id="ARBA00066427"/>
    </source>
</evidence>
<gene>
    <name evidence="12 18" type="primary">lysA</name>
    <name evidence="17" type="ORF">CJO09_08150</name>
    <name evidence="18" type="ORF">CJP73_05620</name>
</gene>
<dbReference type="PANTHER" id="PTHR43727">
    <property type="entry name" value="DIAMINOPIMELATE DECARBOXYLASE"/>
    <property type="match status" value="1"/>
</dbReference>
<dbReference type="HAMAP" id="MF_02120">
    <property type="entry name" value="LysA"/>
    <property type="match status" value="1"/>
</dbReference>
<dbReference type="InterPro" id="IPR009006">
    <property type="entry name" value="Ala_racemase/Decarboxylase_C"/>
</dbReference>
<feature type="binding site" evidence="12">
    <location>
        <position position="378"/>
    </location>
    <ligand>
        <name>substrate</name>
    </ligand>
</feature>
<dbReference type="FunFam" id="2.40.37.10:FF:000003">
    <property type="entry name" value="Diaminopimelate decarboxylase"/>
    <property type="match status" value="1"/>
</dbReference>
<evidence type="ECO:0000256" key="4">
    <source>
        <dbReference type="ARBA" id="ARBA00022898"/>
    </source>
</evidence>
<dbReference type="UniPathway" id="UPA00034">
    <property type="reaction ID" value="UER00027"/>
</dbReference>
<keyword evidence="4 12" id="KW-0663">Pyridoxal phosphate</keyword>
<dbReference type="FunFam" id="3.20.20.10:FF:000003">
    <property type="entry name" value="Diaminopimelate decarboxylase"/>
    <property type="match status" value="1"/>
</dbReference>
<dbReference type="AlphaFoldDB" id="A0A3A1YW85"/>
<dbReference type="Pfam" id="PF02784">
    <property type="entry name" value="Orn_Arg_deC_N"/>
    <property type="match status" value="1"/>
</dbReference>
<comment type="subunit">
    <text evidence="12">Homodimer.</text>
</comment>
<keyword evidence="6 12" id="KW-0456">Lyase</keyword>
<name>A0A3A1YW85_9BURK</name>
<dbReference type="InterPro" id="IPR022644">
    <property type="entry name" value="De-COase2_N"/>
</dbReference>
<dbReference type="RefSeq" id="WP_119441909.1">
    <property type="nucleotide sequence ID" value="NZ_CP170494.1"/>
</dbReference>
<dbReference type="InterPro" id="IPR000183">
    <property type="entry name" value="Orn/DAP/Arg_de-COase"/>
</dbReference>
<feature type="binding site" evidence="12">
    <location>
        <position position="378"/>
    </location>
    <ligand>
        <name>pyridoxal 5'-phosphate</name>
        <dbReference type="ChEBI" id="CHEBI:597326"/>
    </ligand>
</feature>
<dbReference type="EC" id="4.1.1.20" evidence="10 12"/>
<feature type="binding site" evidence="12">
    <location>
        <position position="322"/>
    </location>
    <ligand>
        <name>substrate</name>
    </ligand>
</feature>
<evidence type="ECO:0000256" key="9">
    <source>
        <dbReference type="ARBA" id="ARBA00060983"/>
    </source>
</evidence>
<evidence type="ECO:0000313" key="20">
    <source>
        <dbReference type="Proteomes" id="UP000266483"/>
    </source>
</evidence>
<feature type="binding site" evidence="12">
    <location>
        <position position="242"/>
    </location>
    <ligand>
        <name>pyridoxal 5'-phosphate</name>
        <dbReference type="ChEBI" id="CHEBI:597326"/>
    </ligand>
</feature>
<dbReference type="OrthoDB" id="9802241at2"/>